<dbReference type="EMBL" id="FNJJ01000006">
    <property type="protein sequence ID" value="SDP81917.1"/>
    <property type="molecule type" value="Genomic_DNA"/>
</dbReference>
<evidence type="ECO:0000256" key="4">
    <source>
        <dbReference type="ARBA" id="ARBA00022679"/>
    </source>
</evidence>
<protein>
    <recommendedName>
        <fullName evidence="2">site-specific DNA-methyltransferase (adenine-specific)</fullName>
        <ecNumber evidence="2">2.1.1.72</ecNumber>
    </recommendedName>
</protein>
<dbReference type="Proteomes" id="UP000199460">
    <property type="component" value="Unassembled WGS sequence"/>
</dbReference>
<evidence type="ECO:0000313" key="10">
    <source>
        <dbReference type="Proteomes" id="UP000199460"/>
    </source>
</evidence>
<evidence type="ECO:0000313" key="9">
    <source>
        <dbReference type="EMBL" id="SDP81917.1"/>
    </source>
</evidence>
<dbReference type="SUPFAM" id="SSF53335">
    <property type="entry name" value="S-adenosyl-L-methionine-dependent methyltransferases"/>
    <property type="match status" value="1"/>
</dbReference>
<dbReference type="Gene3D" id="3.40.50.150">
    <property type="entry name" value="Vaccinia Virus protein VP39"/>
    <property type="match status" value="1"/>
</dbReference>
<dbReference type="GO" id="GO:0003677">
    <property type="term" value="F:DNA binding"/>
    <property type="evidence" value="ECO:0007669"/>
    <property type="project" value="InterPro"/>
</dbReference>
<dbReference type="GeneID" id="300931805"/>
<evidence type="ECO:0000256" key="5">
    <source>
        <dbReference type="ARBA" id="ARBA00022691"/>
    </source>
</evidence>
<dbReference type="EC" id="2.1.1.72" evidence="2"/>
<dbReference type="GO" id="GO:0009007">
    <property type="term" value="F:site-specific DNA-methyltransferase (adenine-specific) activity"/>
    <property type="evidence" value="ECO:0007669"/>
    <property type="project" value="UniProtKB-EC"/>
</dbReference>
<dbReference type="InterPro" id="IPR002295">
    <property type="entry name" value="N4/N6-MTase_EcoPI_Mod-like"/>
</dbReference>
<dbReference type="PIRSF" id="PIRSF015855">
    <property type="entry name" value="TypeIII_Mtase_mKpnI"/>
    <property type="match status" value="1"/>
</dbReference>
<feature type="region of interest" description="Disordered" evidence="7">
    <location>
        <begin position="270"/>
        <end position="291"/>
    </location>
</feature>
<gene>
    <name evidence="9" type="ORF">SAMN05216213_10659</name>
</gene>
<dbReference type="PRINTS" id="PR00506">
    <property type="entry name" value="D21N6MTFRASE"/>
</dbReference>
<keyword evidence="5" id="KW-0949">S-adenosyl-L-methionine</keyword>
<comment type="catalytic activity">
    <reaction evidence="6">
        <text>a 2'-deoxyadenosine in DNA + S-adenosyl-L-methionine = an N(6)-methyl-2'-deoxyadenosine in DNA + S-adenosyl-L-homocysteine + H(+)</text>
        <dbReference type="Rhea" id="RHEA:15197"/>
        <dbReference type="Rhea" id="RHEA-COMP:12418"/>
        <dbReference type="Rhea" id="RHEA-COMP:12419"/>
        <dbReference type="ChEBI" id="CHEBI:15378"/>
        <dbReference type="ChEBI" id="CHEBI:57856"/>
        <dbReference type="ChEBI" id="CHEBI:59789"/>
        <dbReference type="ChEBI" id="CHEBI:90615"/>
        <dbReference type="ChEBI" id="CHEBI:90616"/>
        <dbReference type="EC" id="2.1.1.72"/>
    </reaction>
</comment>
<dbReference type="PROSITE" id="PS00092">
    <property type="entry name" value="N6_MTASE"/>
    <property type="match status" value="1"/>
</dbReference>
<dbReference type="InterPro" id="IPR029063">
    <property type="entry name" value="SAM-dependent_MTases_sf"/>
</dbReference>
<comment type="similarity">
    <text evidence="1">Belongs to the N(4)/N(6)-methyltransferase family.</text>
</comment>
<evidence type="ECO:0000256" key="6">
    <source>
        <dbReference type="ARBA" id="ARBA00047942"/>
    </source>
</evidence>
<reference evidence="10" key="1">
    <citation type="submission" date="2016-10" db="EMBL/GenBank/DDBJ databases">
        <authorList>
            <person name="Varghese N."/>
            <person name="Submissions S."/>
        </authorList>
    </citation>
    <scope>NUCLEOTIDE SEQUENCE [LARGE SCALE GENOMIC DNA]</scope>
    <source>
        <strain evidence="10">JCM 18416</strain>
    </source>
</reference>
<keyword evidence="10" id="KW-1185">Reference proteome</keyword>
<dbReference type="GO" id="GO:0008170">
    <property type="term" value="F:N-methyltransferase activity"/>
    <property type="evidence" value="ECO:0007669"/>
    <property type="project" value="InterPro"/>
</dbReference>
<dbReference type="InterPro" id="IPR002941">
    <property type="entry name" value="DNA_methylase_N4/N6"/>
</dbReference>
<proteinExistence type="inferred from homology"/>
<evidence type="ECO:0000256" key="3">
    <source>
        <dbReference type="ARBA" id="ARBA00022603"/>
    </source>
</evidence>
<organism evidence="9 10">
    <name type="scientific">Ectopseudomonas guguanensis</name>
    <dbReference type="NCBI Taxonomy" id="1198456"/>
    <lineage>
        <taxon>Bacteria</taxon>
        <taxon>Pseudomonadati</taxon>
        <taxon>Pseudomonadota</taxon>
        <taxon>Gammaproteobacteria</taxon>
        <taxon>Pseudomonadales</taxon>
        <taxon>Pseudomonadaceae</taxon>
        <taxon>Ectopseudomonas</taxon>
    </lineage>
</organism>
<dbReference type="InterPro" id="IPR002052">
    <property type="entry name" value="DNA_methylase_N6_adenine_CS"/>
</dbReference>
<dbReference type="AlphaFoldDB" id="A0A1H0VTR0"/>
<evidence type="ECO:0000256" key="7">
    <source>
        <dbReference type="SAM" id="MobiDB-lite"/>
    </source>
</evidence>
<name>A0A1H0VTR0_9GAMM</name>
<dbReference type="GO" id="GO:0032259">
    <property type="term" value="P:methylation"/>
    <property type="evidence" value="ECO:0007669"/>
    <property type="project" value="UniProtKB-KW"/>
</dbReference>
<keyword evidence="3 9" id="KW-0489">Methyltransferase</keyword>
<accession>A0A1H0VTR0</accession>
<dbReference type="RefSeq" id="WP_394328141.1">
    <property type="nucleotide sequence ID" value="NZ_FNJJ01000006.1"/>
</dbReference>
<evidence type="ECO:0000256" key="1">
    <source>
        <dbReference type="ARBA" id="ARBA00006594"/>
    </source>
</evidence>
<sequence>MTMQKIDAQSPEAHSADLKAENIDKLKALFPELITEGPNGVAVNQDVLKQLVGDATVTDADEKYGLNWHGKRAARQLALTPSTGTLLPCPDESVDWDTTQNLMIEGDNLEVLKLLQKSYAGKVKLIYIDPPYNTGQDFVYPDNFQDNIKNYLEITGQSVAGIKTSTNNENSGRYHTDWLNMIYPRLVLARSLLSPDGAIFISIDDHEIHHLRSMVSEVFGEENFSATAIWEKADSPRNSARQFSEDHDYILIFSKDPEWTPDRLPRTEAANSIYSNPDNDPRGEWLPGDPYANKPYSKGKYTIAGPTGRTFSPPPGRFWRISEEKLRELDADGRIWWGPKGDARPSIKRYLTEVADLTPRTLWKKEDVGSNRTSKNELRSLFPESESFDTPKPTRLIERVLQLATSPKSGDIVLDFFAGSGTTGHATLSLNSADDGNRRFILVQLPEPIASGAFENIAEITKERLRRAGTKIKADNPMFSGDTGFRTFKLDTSNIRAWNPTPEDLTADLLAHQEHLIEGRSEYDILYELLLKLGLDLCVPIEQQQIAGKTVHSIGGGVLIACLTEQITRDQVEDLAQGIVAWHKAQAPASDSTCVFRDSAFADDIAKTNLAAILNQAGIKNVRSL</sequence>
<evidence type="ECO:0000256" key="2">
    <source>
        <dbReference type="ARBA" id="ARBA00011900"/>
    </source>
</evidence>
<dbReference type="Pfam" id="PF01555">
    <property type="entry name" value="N6_N4_Mtase"/>
    <property type="match status" value="1"/>
</dbReference>
<keyword evidence="4 9" id="KW-0808">Transferase</keyword>
<evidence type="ECO:0000259" key="8">
    <source>
        <dbReference type="Pfam" id="PF01555"/>
    </source>
</evidence>
<feature type="domain" description="DNA methylase N-4/N-6" evidence="8">
    <location>
        <begin position="123"/>
        <end position="431"/>
    </location>
</feature>